<comment type="caution">
    <text evidence="22">The sequence shown here is derived from an EMBL/GenBank/DDBJ whole genome shotgun (WGS) entry which is preliminary data.</text>
</comment>
<dbReference type="GO" id="GO:0016705">
    <property type="term" value="F:oxidoreductase activity, acting on paired donors, with incorporation or reduction of molecular oxygen"/>
    <property type="evidence" value="ECO:0007669"/>
    <property type="project" value="UniProtKB-ARBA"/>
</dbReference>
<comment type="subcellular location">
    <subcellularLocation>
        <location evidence="2">Cell membrane</location>
        <topology evidence="2">Multi-pass membrane protein</topology>
    </subcellularLocation>
</comment>
<evidence type="ECO:0000256" key="18">
    <source>
        <dbReference type="ARBA" id="ARBA00029586"/>
    </source>
</evidence>
<evidence type="ECO:0000256" key="20">
    <source>
        <dbReference type="SAM" id="Phobius"/>
    </source>
</evidence>
<protein>
    <recommendedName>
        <fullName evidence="4">Cytochrome bc1 complex Rieske iron-sulfur subunit</fullName>
    </recommendedName>
    <alternativeName>
        <fullName evidence="18">Cytochrome bc1 reductase complex subunit QcrA</fullName>
    </alternativeName>
    <alternativeName>
        <fullName evidence="19">Rieske iron-sulfur protein</fullName>
    </alternativeName>
</protein>
<evidence type="ECO:0000256" key="16">
    <source>
        <dbReference type="ARBA" id="ARBA00023136"/>
    </source>
</evidence>
<dbReference type="InterPro" id="IPR045603">
    <property type="entry name" value="QcrA_N"/>
</dbReference>
<dbReference type="PROSITE" id="PS51296">
    <property type="entry name" value="RIESKE"/>
    <property type="match status" value="1"/>
</dbReference>
<evidence type="ECO:0000313" key="22">
    <source>
        <dbReference type="EMBL" id="GIH08803.1"/>
    </source>
</evidence>
<dbReference type="GO" id="GO:0046872">
    <property type="term" value="F:metal ion binding"/>
    <property type="evidence" value="ECO:0007669"/>
    <property type="project" value="UniProtKB-KW"/>
</dbReference>
<evidence type="ECO:0000256" key="4">
    <source>
        <dbReference type="ARBA" id="ARBA00015816"/>
    </source>
</evidence>
<dbReference type="GO" id="GO:0004497">
    <property type="term" value="F:monooxygenase activity"/>
    <property type="evidence" value="ECO:0007669"/>
    <property type="project" value="UniProtKB-ARBA"/>
</dbReference>
<evidence type="ECO:0000256" key="2">
    <source>
        <dbReference type="ARBA" id="ARBA00004651"/>
    </source>
</evidence>
<evidence type="ECO:0000256" key="19">
    <source>
        <dbReference type="ARBA" id="ARBA00032409"/>
    </source>
</evidence>
<evidence type="ECO:0000256" key="11">
    <source>
        <dbReference type="ARBA" id="ARBA00022982"/>
    </source>
</evidence>
<keyword evidence="8 20" id="KW-0812">Transmembrane</keyword>
<evidence type="ECO:0000313" key="23">
    <source>
        <dbReference type="Proteomes" id="UP000612899"/>
    </source>
</evidence>
<keyword evidence="16 20" id="KW-0472">Membrane</keyword>
<dbReference type="InterPro" id="IPR017941">
    <property type="entry name" value="Rieske_2Fe-2S"/>
</dbReference>
<evidence type="ECO:0000256" key="10">
    <source>
        <dbReference type="ARBA" id="ARBA00022723"/>
    </source>
</evidence>
<proteinExistence type="inferred from homology"/>
<keyword evidence="17" id="KW-1015">Disulfide bond</keyword>
<keyword evidence="9" id="KW-0001">2Fe-2S</keyword>
<dbReference type="EMBL" id="BONY01000055">
    <property type="protein sequence ID" value="GIH08803.1"/>
    <property type="molecule type" value="Genomic_DNA"/>
</dbReference>
<dbReference type="Pfam" id="PF00355">
    <property type="entry name" value="Rieske"/>
    <property type="match status" value="1"/>
</dbReference>
<feature type="transmembrane region" description="Helical" evidence="20">
    <location>
        <begin position="157"/>
        <end position="179"/>
    </location>
</feature>
<name>A0A8J3VK98_9ACTN</name>
<evidence type="ECO:0000256" key="7">
    <source>
        <dbReference type="ARBA" id="ARBA00022660"/>
    </source>
</evidence>
<evidence type="ECO:0000256" key="6">
    <source>
        <dbReference type="ARBA" id="ARBA00022475"/>
    </source>
</evidence>
<dbReference type="GO" id="GO:0051537">
    <property type="term" value="F:2 iron, 2 sulfur cluster binding"/>
    <property type="evidence" value="ECO:0007669"/>
    <property type="project" value="UniProtKB-KW"/>
</dbReference>
<gene>
    <name evidence="22" type="ORF">Rhe02_68700</name>
</gene>
<evidence type="ECO:0000256" key="13">
    <source>
        <dbReference type="ARBA" id="ARBA00023002"/>
    </source>
</evidence>
<dbReference type="InterPro" id="IPR036922">
    <property type="entry name" value="Rieske_2Fe-2S_sf"/>
</dbReference>
<dbReference type="AlphaFoldDB" id="A0A8J3VK98"/>
<evidence type="ECO:0000256" key="1">
    <source>
        <dbReference type="ARBA" id="ARBA00002494"/>
    </source>
</evidence>
<evidence type="ECO:0000256" key="8">
    <source>
        <dbReference type="ARBA" id="ARBA00022692"/>
    </source>
</evidence>
<evidence type="ECO:0000256" key="17">
    <source>
        <dbReference type="ARBA" id="ARBA00023157"/>
    </source>
</evidence>
<dbReference type="SUPFAM" id="SSF50022">
    <property type="entry name" value="ISP domain"/>
    <property type="match status" value="1"/>
</dbReference>
<keyword evidence="7" id="KW-0679">Respiratory chain</keyword>
<dbReference type="Gene3D" id="2.102.10.10">
    <property type="entry name" value="Rieske [2Fe-2S] iron-sulphur domain"/>
    <property type="match status" value="1"/>
</dbReference>
<dbReference type="InterPro" id="IPR014349">
    <property type="entry name" value="Rieske_Fe-S_prot"/>
</dbReference>
<evidence type="ECO:0000256" key="15">
    <source>
        <dbReference type="ARBA" id="ARBA00023014"/>
    </source>
</evidence>
<keyword evidence="12 20" id="KW-1133">Transmembrane helix</keyword>
<keyword evidence="14" id="KW-0408">Iron</keyword>
<organism evidence="22 23">
    <name type="scientific">Rhizocola hellebori</name>
    <dbReference type="NCBI Taxonomy" id="1392758"/>
    <lineage>
        <taxon>Bacteria</taxon>
        <taxon>Bacillati</taxon>
        <taxon>Actinomycetota</taxon>
        <taxon>Actinomycetes</taxon>
        <taxon>Micromonosporales</taxon>
        <taxon>Micromonosporaceae</taxon>
        <taxon>Rhizocola</taxon>
    </lineage>
</organism>
<dbReference type="CDD" id="cd03467">
    <property type="entry name" value="Rieske"/>
    <property type="match status" value="1"/>
</dbReference>
<keyword evidence="6" id="KW-1003">Cell membrane</keyword>
<evidence type="ECO:0000256" key="5">
    <source>
        <dbReference type="ARBA" id="ARBA00022448"/>
    </source>
</evidence>
<feature type="transmembrane region" description="Helical" evidence="20">
    <location>
        <begin position="86"/>
        <end position="109"/>
    </location>
</feature>
<keyword evidence="15" id="KW-0411">Iron-sulfur</keyword>
<dbReference type="PANTHER" id="PTHR10134">
    <property type="entry name" value="CYTOCHROME B-C1 COMPLEX SUBUNIT RIESKE, MITOCHONDRIAL"/>
    <property type="match status" value="1"/>
</dbReference>
<feature type="transmembrane region" description="Helical" evidence="20">
    <location>
        <begin position="42"/>
        <end position="66"/>
    </location>
</feature>
<reference evidence="22" key="1">
    <citation type="submission" date="2021-01" db="EMBL/GenBank/DDBJ databases">
        <title>Whole genome shotgun sequence of Rhizocola hellebori NBRC 109834.</title>
        <authorList>
            <person name="Komaki H."/>
            <person name="Tamura T."/>
        </authorList>
    </citation>
    <scope>NUCLEOTIDE SEQUENCE</scope>
    <source>
        <strain evidence="22">NBRC 109834</strain>
    </source>
</reference>
<sequence>MSEKSRFEYVREGAKTRDGVDIVYYEPNLPPGSKAERRMVRLVAFMLLLSGLAALIFVAAYIWWPFTDFPATDGWEYKPGNSFMKGYTPILGLSLGLALFLIGFAVLIWGKKLMPHEIALQDRHDGGSDPEERKLTGNTLAFIGEEFGLGRRPLLKVALLAPAAGLGAAALAVPVGMLIKDPHNPDELFRTGWSPEANGGKMVRMMREDMTPIRPEDVSIGGQITAFPMTADGLGATNKYADSPVLLIRLRPKDAEFLRSQLHHHPVNVGGMYGDLVAYSKICTHAGCPASLYEQQTNLLLCPCHQSQFKITENARPVFGPASRRLPMLPIELDGEGYLVARNDFNGVPVGPAFWEKPAA</sequence>
<dbReference type="Proteomes" id="UP000612899">
    <property type="component" value="Unassembled WGS sequence"/>
</dbReference>
<feature type="domain" description="Rieske" evidence="21">
    <location>
        <begin position="242"/>
        <end position="340"/>
    </location>
</feature>
<comment type="similarity">
    <text evidence="3">Belongs to the Rieske iron-sulfur protein family.</text>
</comment>
<keyword evidence="10" id="KW-0479">Metal-binding</keyword>
<evidence type="ECO:0000256" key="12">
    <source>
        <dbReference type="ARBA" id="ARBA00022989"/>
    </source>
</evidence>
<dbReference type="RefSeq" id="WP_203912549.1">
    <property type="nucleotide sequence ID" value="NZ_BONY01000055.1"/>
</dbReference>
<keyword evidence="13" id="KW-0560">Oxidoreductase</keyword>
<keyword evidence="23" id="KW-1185">Reference proteome</keyword>
<comment type="function">
    <text evidence="1">Iron-sulfur subunit of the cytochrome bc1 complex, an essential component of the respiratory electron transport chain required for ATP synthesis. The bc1 complex catalyzes the oxidation of menaquinol and the reduction of cytochrome c in the respiratory chain. The bc1 complex operates through a Q-cycle mechanism that couples electron transfer to generation of the proton gradient that drives ATP synthesis.</text>
</comment>
<evidence type="ECO:0000256" key="3">
    <source>
        <dbReference type="ARBA" id="ARBA00010651"/>
    </source>
</evidence>
<dbReference type="GO" id="GO:0005886">
    <property type="term" value="C:plasma membrane"/>
    <property type="evidence" value="ECO:0007669"/>
    <property type="project" value="UniProtKB-SubCell"/>
</dbReference>
<evidence type="ECO:0000256" key="9">
    <source>
        <dbReference type="ARBA" id="ARBA00022714"/>
    </source>
</evidence>
<dbReference type="Pfam" id="PF19297">
    <property type="entry name" value="QcrA_N"/>
    <property type="match status" value="1"/>
</dbReference>
<evidence type="ECO:0000259" key="21">
    <source>
        <dbReference type="PROSITE" id="PS51296"/>
    </source>
</evidence>
<keyword evidence="5" id="KW-0813">Transport</keyword>
<evidence type="ECO:0000256" key="14">
    <source>
        <dbReference type="ARBA" id="ARBA00023004"/>
    </source>
</evidence>
<accession>A0A8J3VK98</accession>
<keyword evidence="11" id="KW-0249">Electron transport</keyword>